<dbReference type="InterPro" id="IPR002182">
    <property type="entry name" value="NB-ARC"/>
</dbReference>
<dbReference type="PANTHER" id="PTHR23155">
    <property type="entry name" value="DISEASE RESISTANCE PROTEIN RP"/>
    <property type="match status" value="1"/>
</dbReference>
<dbReference type="PANTHER" id="PTHR23155:SF1205">
    <property type="entry name" value="DISEASE RESISTANCE PROTEIN RPM1"/>
    <property type="match status" value="1"/>
</dbReference>
<dbReference type="Proteomes" id="UP000467840">
    <property type="component" value="Chromosome 3"/>
</dbReference>
<dbReference type="InterPro" id="IPR044974">
    <property type="entry name" value="Disease_R_plants"/>
</dbReference>
<dbReference type="GO" id="GO:0098542">
    <property type="term" value="P:defense response to other organism"/>
    <property type="evidence" value="ECO:0007669"/>
    <property type="project" value="TreeGrafter"/>
</dbReference>
<feature type="domain" description="NB-ARC" evidence="1">
    <location>
        <begin position="7"/>
        <end position="31"/>
    </location>
</feature>
<gene>
    <name evidence="2" type="ORF">GH714_010014</name>
</gene>
<dbReference type="EMBL" id="JAAGAX010000017">
    <property type="protein sequence ID" value="KAF2286059.1"/>
    <property type="molecule type" value="Genomic_DNA"/>
</dbReference>
<dbReference type="AlphaFoldDB" id="A0A6A6KEV4"/>
<dbReference type="InterPro" id="IPR027417">
    <property type="entry name" value="P-loop_NTPase"/>
</dbReference>
<dbReference type="SUPFAM" id="SSF52058">
    <property type="entry name" value="L domain-like"/>
    <property type="match status" value="1"/>
</dbReference>
<proteinExistence type="predicted"/>
<dbReference type="Pfam" id="PF00931">
    <property type="entry name" value="NB-ARC"/>
    <property type="match status" value="1"/>
</dbReference>
<sequence>MLEGTSKRAVISVVGMGGLGKTTLAKKVNDSEGLHHTLIARLGSQYLNPTEGGATEDHDKANCNEKAAACIRWNREYGRVAADYEAERVLSEKRHIVVLDDVWSIDFWGYIRMLVLIMTKAVESLSRLEVAIIRDHEIEKRKVIALCSALEKMTCLRSLSVFSIHGMNFWIWNQFLIPFLSFNVSTYMAHNGVAKLDSQANEFVKLDLFCSRLGEGAMQDLDALPNLLRLRIYKGYKEQLHFRRDCFQKLKVLHLRSLTPLNVLIIDQGSLPLLEELIIGPCPNLKEVPSASSF</sequence>
<evidence type="ECO:0000259" key="1">
    <source>
        <dbReference type="Pfam" id="PF00931"/>
    </source>
</evidence>
<dbReference type="GO" id="GO:0043531">
    <property type="term" value="F:ADP binding"/>
    <property type="evidence" value="ECO:0007669"/>
    <property type="project" value="InterPro"/>
</dbReference>
<comment type="caution">
    <text evidence="2">The sequence shown here is derived from an EMBL/GenBank/DDBJ whole genome shotgun (WGS) entry which is preliminary data.</text>
</comment>
<dbReference type="Gene3D" id="3.40.50.300">
    <property type="entry name" value="P-loop containing nucleotide triphosphate hydrolases"/>
    <property type="match status" value="1"/>
</dbReference>
<dbReference type="SUPFAM" id="SSF52540">
    <property type="entry name" value="P-loop containing nucleoside triphosphate hydrolases"/>
    <property type="match status" value="1"/>
</dbReference>
<protein>
    <recommendedName>
        <fullName evidence="1">NB-ARC domain-containing protein</fullName>
    </recommendedName>
</protein>
<name>A0A6A6KEV4_HEVBR</name>
<reference evidence="2 3" key="1">
    <citation type="journal article" date="2020" name="Mol. Plant">
        <title>The Chromosome-Based Rubber Tree Genome Provides New Insights into Spurge Genome Evolution and Rubber Biosynthesis.</title>
        <authorList>
            <person name="Liu J."/>
            <person name="Shi C."/>
            <person name="Shi C.C."/>
            <person name="Li W."/>
            <person name="Zhang Q.J."/>
            <person name="Zhang Y."/>
            <person name="Li K."/>
            <person name="Lu H.F."/>
            <person name="Shi C."/>
            <person name="Zhu S.T."/>
            <person name="Xiao Z.Y."/>
            <person name="Nan H."/>
            <person name="Yue Y."/>
            <person name="Zhu X.G."/>
            <person name="Wu Y."/>
            <person name="Hong X.N."/>
            <person name="Fan G.Y."/>
            <person name="Tong Y."/>
            <person name="Zhang D."/>
            <person name="Mao C.L."/>
            <person name="Liu Y.L."/>
            <person name="Hao S.J."/>
            <person name="Liu W.Q."/>
            <person name="Lv M.Q."/>
            <person name="Zhang H.B."/>
            <person name="Liu Y."/>
            <person name="Hu-Tang G.R."/>
            <person name="Wang J.P."/>
            <person name="Wang J.H."/>
            <person name="Sun Y.H."/>
            <person name="Ni S.B."/>
            <person name="Chen W.B."/>
            <person name="Zhang X.C."/>
            <person name="Jiao Y.N."/>
            <person name="Eichler E.E."/>
            <person name="Li G.H."/>
            <person name="Liu X."/>
            <person name="Gao L.Z."/>
        </authorList>
    </citation>
    <scope>NUCLEOTIDE SEQUENCE [LARGE SCALE GENOMIC DNA]</scope>
    <source>
        <strain evidence="3">cv. GT1</strain>
        <tissue evidence="2">Leaf</tissue>
    </source>
</reference>
<accession>A0A6A6KEV4</accession>
<evidence type="ECO:0000313" key="2">
    <source>
        <dbReference type="EMBL" id="KAF2286059.1"/>
    </source>
</evidence>
<organism evidence="2 3">
    <name type="scientific">Hevea brasiliensis</name>
    <name type="common">Para rubber tree</name>
    <name type="synonym">Siphonia brasiliensis</name>
    <dbReference type="NCBI Taxonomy" id="3981"/>
    <lineage>
        <taxon>Eukaryota</taxon>
        <taxon>Viridiplantae</taxon>
        <taxon>Streptophyta</taxon>
        <taxon>Embryophyta</taxon>
        <taxon>Tracheophyta</taxon>
        <taxon>Spermatophyta</taxon>
        <taxon>Magnoliopsida</taxon>
        <taxon>eudicotyledons</taxon>
        <taxon>Gunneridae</taxon>
        <taxon>Pentapetalae</taxon>
        <taxon>rosids</taxon>
        <taxon>fabids</taxon>
        <taxon>Malpighiales</taxon>
        <taxon>Euphorbiaceae</taxon>
        <taxon>Crotonoideae</taxon>
        <taxon>Micrandreae</taxon>
        <taxon>Hevea</taxon>
    </lineage>
</organism>
<keyword evidence="3" id="KW-1185">Reference proteome</keyword>
<evidence type="ECO:0000313" key="3">
    <source>
        <dbReference type="Proteomes" id="UP000467840"/>
    </source>
</evidence>
<dbReference type="PRINTS" id="PR00364">
    <property type="entry name" value="DISEASERSIST"/>
</dbReference>